<sequence length="70" mass="8123">MQQRKSISEMTRYQSIIIAHQQKLNLRASCHNLLFTNQHLGFPPNLHRPLRVLVVKYIPSMLAESVHDSS</sequence>
<name>A0AA40CIW7_9PEZI</name>
<protein>
    <submittedName>
        <fullName evidence="1">Uncharacterized protein</fullName>
    </submittedName>
</protein>
<reference evidence="1" key="1">
    <citation type="submission" date="2023-06" db="EMBL/GenBank/DDBJ databases">
        <title>Genome-scale phylogeny and comparative genomics of the fungal order Sordariales.</title>
        <authorList>
            <consortium name="Lawrence Berkeley National Laboratory"/>
            <person name="Hensen N."/>
            <person name="Bonometti L."/>
            <person name="Westerberg I."/>
            <person name="Brannstrom I.O."/>
            <person name="Guillou S."/>
            <person name="Cros-Aarteil S."/>
            <person name="Calhoun S."/>
            <person name="Haridas S."/>
            <person name="Kuo A."/>
            <person name="Mondo S."/>
            <person name="Pangilinan J."/>
            <person name="Riley R."/>
            <person name="Labutti K."/>
            <person name="Andreopoulos B."/>
            <person name="Lipzen A."/>
            <person name="Chen C."/>
            <person name="Yanf M."/>
            <person name="Daum C."/>
            <person name="Ng V."/>
            <person name="Clum A."/>
            <person name="Steindorff A."/>
            <person name="Ohm R."/>
            <person name="Martin F."/>
            <person name="Silar P."/>
            <person name="Natvig D."/>
            <person name="Lalanne C."/>
            <person name="Gautier V."/>
            <person name="Ament-Velasquez S.L."/>
            <person name="Kruys A."/>
            <person name="Hutchinson M.I."/>
            <person name="Powell A.J."/>
            <person name="Barry K."/>
            <person name="Miller A.N."/>
            <person name="Grigoriev I.V."/>
            <person name="Debuchy R."/>
            <person name="Gladieux P."/>
            <person name="Thoren M.H."/>
            <person name="Johannesson H."/>
        </authorList>
    </citation>
    <scope>NUCLEOTIDE SEQUENCE</scope>
    <source>
        <strain evidence="1">SMH2532-1</strain>
    </source>
</reference>
<gene>
    <name evidence="1" type="ORF">B0T16DRAFT_237591</name>
</gene>
<dbReference type="Proteomes" id="UP001174936">
    <property type="component" value="Unassembled WGS sequence"/>
</dbReference>
<proteinExistence type="predicted"/>
<keyword evidence="2" id="KW-1185">Reference proteome</keyword>
<evidence type="ECO:0000313" key="1">
    <source>
        <dbReference type="EMBL" id="KAK0639158.1"/>
    </source>
</evidence>
<evidence type="ECO:0000313" key="2">
    <source>
        <dbReference type="Proteomes" id="UP001174936"/>
    </source>
</evidence>
<accession>A0AA40CIW7</accession>
<dbReference type="EMBL" id="JAULSV010000007">
    <property type="protein sequence ID" value="KAK0639158.1"/>
    <property type="molecule type" value="Genomic_DNA"/>
</dbReference>
<dbReference type="AlphaFoldDB" id="A0AA40CIW7"/>
<organism evidence="1 2">
    <name type="scientific">Cercophora newfieldiana</name>
    <dbReference type="NCBI Taxonomy" id="92897"/>
    <lineage>
        <taxon>Eukaryota</taxon>
        <taxon>Fungi</taxon>
        <taxon>Dikarya</taxon>
        <taxon>Ascomycota</taxon>
        <taxon>Pezizomycotina</taxon>
        <taxon>Sordariomycetes</taxon>
        <taxon>Sordariomycetidae</taxon>
        <taxon>Sordariales</taxon>
        <taxon>Lasiosphaeriaceae</taxon>
        <taxon>Cercophora</taxon>
    </lineage>
</organism>
<comment type="caution">
    <text evidence="1">The sequence shown here is derived from an EMBL/GenBank/DDBJ whole genome shotgun (WGS) entry which is preliminary data.</text>
</comment>